<evidence type="ECO:0000313" key="1">
    <source>
        <dbReference type="Proteomes" id="UP000887580"/>
    </source>
</evidence>
<evidence type="ECO:0000313" key="2">
    <source>
        <dbReference type="WBParaSite" id="PS1159_v2.g3110.t1"/>
    </source>
</evidence>
<reference evidence="2" key="1">
    <citation type="submission" date="2022-11" db="UniProtKB">
        <authorList>
            <consortium name="WormBaseParasite"/>
        </authorList>
    </citation>
    <scope>IDENTIFICATION</scope>
</reference>
<sequence length="349" mass="41047">MPLSIDLDPWDPSIRKHLSPSKNPMKYCKPKVPKITKLENGLIFIYPQSNTNISCQWRCLFPKSDYAIKWGNWTVAENGTSKPPCDIVETECKKQEKNGSFKNFYKFLHQQIYREGPLPTDEMPSIQNSEKPDVYIIVIDSVSESQLIRSLPKTVHMLREYYESITFRHLNKVGINSRPNGFAMLLGKSVYAIPKTPMSRGHESDYSHQSYCKKYLDNDQFIGFRYQDDGYVTMLSEDWALGVFNWPDCIGYKTKPVDHYMRPFQLRFEGNLKAKDMTWIIHKGSCKETFNHQVEYLQNFINAYPDKPKFSLTWMINLAHNDHNALYHTDDYFYQFFKSNQEKVVEKLF</sequence>
<accession>A0AC35GAM3</accession>
<organism evidence="1 2">
    <name type="scientific">Panagrolaimus sp. PS1159</name>
    <dbReference type="NCBI Taxonomy" id="55785"/>
    <lineage>
        <taxon>Eukaryota</taxon>
        <taxon>Metazoa</taxon>
        <taxon>Ecdysozoa</taxon>
        <taxon>Nematoda</taxon>
        <taxon>Chromadorea</taxon>
        <taxon>Rhabditida</taxon>
        <taxon>Tylenchina</taxon>
        <taxon>Panagrolaimomorpha</taxon>
        <taxon>Panagrolaimoidea</taxon>
        <taxon>Panagrolaimidae</taxon>
        <taxon>Panagrolaimus</taxon>
    </lineage>
</organism>
<name>A0AC35GAM3_9BILA</name>
<protein>
    <submittedName>
        <fullName evidence="2">Uncharacterized protein</fullName>
    </submittedName>
</protein>
<dbReference type="Proteomes" id="UP000887580">
    <property type="component" value="Unplaced"/>
</dbReference>
<proteinExistence type="predicted"/>
<dbReference type="WBParaSite" id="PS1159_v2.g3110.t1">
    <property type="protein sequence ID" value="PS1159_v2.g3110.t1"/>
    <property type="gene ID" value="PS1159_v2.g3110"/>
</dbReference>